<evidence type="ECO:0000256" key="1">
    <source>
        <dbReference type="ARBA" id="ARBA00022679"/>
    </source>
</evidence>
<accession>A0ABQ5YJC2</accession>
<dbReference type="Pfam" id="PF00583">
    <property type="entry name" value="Acetyltransf_1"/>
    <property type="match status" value="1"/>
</dbReference>
<evidence type="ECO:0000313" key="5">
    <source>
        <dbReference type="Proteomes" id="UP001156706"/>
    </source>
</evidence>
<dbReference type="PANTHER" id="PTHR43877">
    <property type="entry name" value="AMINOALKYLPHOSPHONATE N-ACETYLTRANSFERASE-RELATED-RELATED"/>
    <property type="match status" value="1"/>
</dbReference>
<dbReference type="InterPro" id="IPR050832">
    <property type="entry name" value="Bact_Acetyltransf"/>
</dbReference>
<dbReference type="Gene3D" id="3.40.630.30">
    <property type="match status" value="1"/>
</dbReference>
<protein>
    <submittedName>
        <fullName evidence="4">N-acetyltransferase GCN5</fullName>
    </submittedName>
</protein>
<dbReference type="Proteomes" id="UP001156706">
    <property type="component" value="Unassembled WGS sequence"/>
</dbReference>
<feature type="domain" description="N-acetyltransferase" evidence="3">
    <location>
        <begin position="8"/>
        <end position="148"/>
    </location>
</feature>
<dbReference type="PROSITE" id="PS51186">
    <property type="entry name" value="GNAT"/>
    <property type="match status" value="1"/>
</dbReference>
<keyword evidence="1" id="KW-0808">Transferase</keyword>
<reference evidence="5" key="1">
    <citation type="journal article" date="2019" name="Int. J. Syst. Evol. Microbiol.">
        <title>The Global Catalogue of Microorganisms (GCM) 10K type strain sequencing project: providing services to taxonomists for standard genome sequencing and annotation.</title>
        <authorList>
            <consortium name="The Broad Institute Genomics Platform"/>
            <consortium name="The Broad Institute Genome Sequencing Center for Infectious Disease"/>
            <person name="Wu L."/>
            <person name="Ma J."/>
        </authorList>
    </citation>
    <scope>NUCLEOTIDE SEQUENCE [LARGE SCALE GENOMIC DNA]</scope>
    <source>
        <strain evidence="5">NBRC 110044</strain>
    </source>
</reference>
<dbReference type="CDD" id="cd04301">
    <property type="entry name" value="NAT_SF"/>
    <property type="match status" value="1"/>
</dbReference>
<dbReference type="RefSeq" id="WP_284197767.1">
    <property type="nucleotide sequence ID" value="NZ_BSOG01000005.1"/>
</dbReference>
<dbReference type="InterPro" id="IPR016181">
    <property type="entry name" value="Acyl_CoA_acyltransferase"/>
</dbReference>
<dbReference type="PANTHER" id="PTHR43877:SF2">
    <property type="entry name" value="AMINOALKYLPHOSPHONATE N-ACETYLTRANSFERASE-RELATED"/>
    <property type="match status" value="1"/>
</dbReference>
<organism evidence="4 5">
    <name type="scientific">Chitinimonas prasina</name>
    <dbReference type="NCBI Taxonomy" id="1434937"/>
    <lineage>
        <taxon>Bacteria</taxon>
        <taxon>Pseudomonadati</taxon>
        <taxon>Pseudomonadota</taxon>
        <taxon>Betaproteobacteria</taxon>
        <taxon>Neisseriales</taxon>
        <taxon>Chitinibacteraceae</taxon>
        <taxon>Chitinimonas</taxon>
    </lineage>
</organism>
<sequence length="148" mass="16664">MRALRLTDDNRNLIEPAWLARAEAVHRELRPQLAADYAAQMAGIFADGGEMVVAIEGEAVLGVAVYRCYRDTFSGTKFYVDDLVTTEAQRSRGAGKLLLDWLQQDARRRGASNFILDSGTQRERAHRFYFREGLGIACFNFCKPLSND</sequence>
<dbReference type="EMBL" id="BSOG01000005">
    <property type="protein sequence ID" value="GLR14696.1"/>
    <property type="molecule type" value="Genomic_DNA"/>
</dbReference>
<keyword evidence="5" id="KW-1185">Reference proteome</keyword>
<comment type="caution">
    <text evidence="4">The sequence shown here is derived from an EMBL/GenBank/DDBJ whole genome shotgun (WGS) entry which is preliminary data.</text>
</comment>
<proteinExistence type="predicted"/>
<evidence type="ECO:0000313" key="4">
    <source>
        <dbReference type="EMBL" id="GLR14696.1"/>
    </source>
</evidence>
<evidence type="ECO:0000259" key="3">
    <source>
        <dbReference type="PROSITE" id="PS51186"/>
    </source>
</evidence>
<evidence type="ECO:0000256" key="2">
    <source>
        <dbReference type="ARBA" id="ARBA00023315"/>
    </source>
</evidence>
<name>A0ABQ5YJC2_9NEIS</name>
<keyword evidence="2" id="KW-0012">Acyltransferase</keyword>
<dbReference type="SUPFAM" id="SSF55729">
    <property type="entry name" value="Acyl-CoA N-acyltransferases (Nat)"/>
    <property type="match status" value="1"/>
</dbReference>
<dbReference type="InterPro" id="IPR000182">
    <property type="entry name" value="GNAT_dom"/>
</dbReference>
<gene>
    <name evidence="4" type="ORF">GCM10007907_34860</name>
</gene>